<dbReference type="Proteomes" id="UP000044098">
    <property type="component" value="Unassembled WGS sequence"/>
</dbReference>
<accession>A0AAD2IWP6</accession>
<comment type="caution">
    <text evidence="1">The sequence shown here is derived from an EMBL/GenBank/DDBJ whole genome shotgun (WGS) entry which is preliminary data.</text>
</comment>
<reference evidence="1 2" key="1">
    <citation type="submission" date="2015-09" db="EMBL/GenBank/DDBJ databases">
        <authorList>
            <consortium name="Pathogen Informatics"/>
        </authorList>
    </citation>
    <scope>NUCLEOTIDE SEQUENCE [LARGE SCALE GENOMIC DNA]</scope>
    <source>
        <strain evidence="1 2">2789STDY5608625</strain>
    </source>
</reference>
<dbReference type="AlphaFoldDB" id="A0AAD2IWP6"/>
<dbReference type="EMBL" id="CYTK01000002">
    <property type="protein sequence ID" value="CUI61864.1"/>
    <property type="molecule type" value="Genomic_DNA"/>
</dbReference>
<protein>
    <submittedName>
        <fullName evidence="1">Uncharacterized protein</fullName>
    </submittedName>
</protein>
<evidence type="ECO:0000313" key="1">
    <source>
        <dbReference type="EMBL" id="CUI61864.1"/>
    </source>
</evidence>
<gene>
    <name evidence="1" type="ORF">ERS370000_01022</name>
</gene>
<organism evidence="1 2">
    <name type="scientific">Achromobacter aegrifaciens</name>
    <dbReference type="NCBI Taxonomy" id="1287736"/>
    <lineage>
        <taxon>Bacteria</taxon>
        <taxon>Pseudomonadati</taxon>
        <taxon>Pseudomonadota</taxon>
        <taxon>Betaproteobacteria</taxon>
        <taxon>Burkholderiales</taxon>
        <taxon>Alcaligenaceae</taxon>
        <taxon>Achromobacter</taxon>
    </lineage>
</organism>
<sequence>MRRLFRRMKIRLIRRATRPLRMELKRLDRETDLSPF</sequence>
<name>A0AAD2IWP6_ACHAE</name>
<proteinExistence type="predicted"/>
<evidence type="ECO:0000313" key="2">
    <source>
        <dbReference type="Proteomes" id="UP000044098"/>
    </source>
</evidence>